<dbReference type="SUPFAM" id="SSF48403">
    <property type="entry name" value="Ankyrin repeat"/>
    <property type="match status" value="1"/>
</dbReference>
<dbReference type="EC" id="2.3.1.225" evidence="1"/>
<evidence type="ECO:0000256" key="5">
    <source>
        <dbReference type="SAM" id="MobiDB-lite"/>
    </source>
</evidence>
<reference evidence="7" key="1">
    <citation type="journal article" date="2017" name="Genome Biol.">
        <title>Comparative genomics reveals high biological diversity and specific adaptations in the industrially and medically important fungal genus Aspergillus.</title>
        <authorList>
            <person name="de Vries R.P."/>
            <person name="Riley R."/>
            <person name="Wiebenga A."/>
            <person name="Aguilar-Osorio G."/>
            <person name="Amillis S."/>
            <person name="Uchima C.A."/>
            <person name="Anderluh G."/>
            <person name="Asadollahi M."/>
            <person name="Askin M."/>
            <person name="Barry K."/>
            <person name="Battaglia E."/>
            <person name="Bayram O."/>
            <person name="Benocci T."/>
            <person name="Braus-Stromeyer S.A."/>
            <person name="Caldana C."/>
            <person name="Canovas D."/>
            <person name="Cerqueira G.C."/>
            <person name="Chen F."/>
            <person name="Chen W."/>
            <person name="Choi C."/>
            <person name="Clum A."/>
            <person name="Dos Santos R.A."/>
            <person name="Damasio A.R."/>
            <person name="Diallinas G."/>
            <person name="Emri T."/>
            <person name="Fekete E."/>
            <person name="Flipphi M."/>
            <person name="Freyberg S."/>
            <person name="Gallo A."/>
            <person name="Gournas C."/>
            <person name="Habgood R."/>
            <person name="Hainaut M."/>
            <person name="Harispe M.L."/>
            <person name="Henrissat B."/>
            <person name="Hilden K.S."/>
            <person name="Hope R."/>
            <person name="Hossain A."/>
            <person name="Karabika E."/>
            <person name="Karaffa L."/>
            <person name="Karanyi Z."/>
            <person name="Krasevec N."/>
            <person name="Kuo A."/>
            <person name="Kusch H."/>
            <person name="LaButti K."/>
            <person name="Lagendijk E.L."/>
            <person name="Lapidus A."/>
            <person name="Levasseur A."/>
            <person name="Lindquist E."/>
            <person name="Lipzen A."/>
            <person name="Logrieco A.F."/>
            <person name="MacCabe A."/>
            <person name="Maekelae M.R."/>
            <person name="Malavazi I."/>
            <person name="Melin P."/>
            <person name="Meyer V."/>
            <person name="Mielnichuk N."/>
            <person name="Miskei M."/>
            <person name="Molnar A.P."/>
            <person name="Mule G."/>
            <person name="Ngan C.Y."/>
            <person name="Orejas M."/>
            <person name="Orosz E."/>
            <person name="Ouedraogo J.P."/>
            <person name="Overkamp K.M."/>
            <person name="Park H.-S."/>
            <person name="Perrone G."/>
            <person name="Piumi F."/>
            <person name="Punt P.J."/>
            <person name="Ram A.F."/>
            <person name="Ramon A."/>
            <person name="Rauscher S."/>
            <person name="Record E."/>
            <person name="Riano-Pachon D.M."/>
            <person name="Robert V."/>
            <person name="Roehrig J."/>
            <person name="Ruller R."/>
            <person name="Salamov A."/>
            <person name="Salih N.S."/>
            <person name="Samson R.A."/>
            <person name="Sandor E."/>
            <person name="Sanguinetti M."/>
            <person name="Schuetze T."/>
            <person name="Sepcic K."/>
            <person name="Shelest E."/>
            <person name="Sherlock G."/>
            <person name="Sophianopoulou V."/>
            <person name="Squina F.M."/>
            <person name="Sun H."/>
            <person name="Susca A."/>
            <person name="Todd R.B."/>
            <person name="Tsang A."/>
            <person name="Unkles S.E."/>
            <person name="van de Wiele N."/>
            <person name="van Rossen-Uffink D."/>
            <person name="Oliveira J.V."/>
            <person name="Vesth T.C."/>
            <person name="Visser J."/>
            <person name="Yu J.-H."/>
            <person name="Zhou M."/>
            <person name="Andersen M.R."/>
            <person name="Archer D.B."/>
            <person name="Baker S.E."/>
            <person name="Benoit I."/>
            <person name="Brakhage A.A."/>
            <person name="Braus G.H."/>
            <person name="Fischer R."/>
            <person name="Frisvad J.C."/>
            <person name="Goldman G.H."/>
            <person name="Houbraken J."/>
            <person name="Oakley B."/>
            <person name="Pocsi I."/>
            <person name="Scazzocchio C."/>
            <person name="Seiboth B."/>
            <person name="vanKuyk P.A."/>
            <person name="Wortman J."/>
            <person name="Dyer P.S."/>
            <person name="Grigoriev I.V."/>
        </authorList>
    </citation>
    <scope>NUCLEOTIDE SEQUENCE [LARGE SCALE GENOMIC DNA]</scope>
    <source>
        <strain evidence="7">CBS 583.65</strain>
    </source>
</reference>
<dbReference type="RefSeq" id="XP_040672730.1">
    <property type="nucleotide sequence ID" value="XM_040815220.1"/>
</dbReference>
<accession>A0A1L9PZL4</accession>
<dbReference type="InterPro" id="IPR002110">
    <property type="entry name" value="Ankyrin_rpt"/>
</dbReference>
<dbReference type="PANTHER" id="PTHR24161:SF85">
    <property type="entry name" value="PALMITOYLTRANSFERASE HIP14"/>
    <property type="match status" value="1"/>
</dbReference>
<evidence type="ECO:0000256" key="2">
    <source>
        <dbReference type="ARBA" id="ARBA00022737"/>
    </source>
</evidence>
<evidence type="ECO:0000256" key="3">
    <source>
        <dbReference type="ARBA" id="ARBA00023043"/>
    </source>
</evidence>
<feature type="compositionally biased region" description="Acidic residues" evidence="5">
    <location>
        <begin position="169"/>
        <end position="178"/>
    </location>
</feature>
<feature type="region of interest" description="Disordered" evidence="5">
    <location>
        <begin position="155"/>
        <end position="191"/>
    </location>
</feature>
<organism evidence="6 7">
    <name type="scientific">Aspergillus versicolor CBS 583.65</name>
    <dbReference type="NCBI Taxonomy" id="1036611"/>
    <lineage>
        <taxon>Eukaryota</taxon>
        <taxon>Fungi</taxon>
        <taxon>Dikarya</taxon>
        <taxon>Ascomycota</taxon>
        <taxon>Pezizomycotina</taxon>
        <taxon>Eurotiomycetes</taxon>
        <taxon>Eurotiomycetidae</taxon>
        <taxon>Eurotiales</taxon>
        <taxon>Aspergillaceae</taxon>
        <taxon>Aspergillus</taxon>
        <taxon>Aspergillus subgen. Nidulantes</taxon>
    </lineage>
</organism>
<keyword evidence="3 4" id="KW-0040">ANK repeat</keyword>
<proteinExistence type="predicted"/>
<dbReference type="GeneID" id="63730731"/>
<dbReference type="EMBL" id="KV878136">
    <property type="protein sequence ID" value="OJJ06968.1"/>
    <property type="molecule type" value="Genomic_DNA"/>
</dbReference>
<keyword evidence="7" id="KW-1185">Reference proteome</keyword>
<dbReference type="Proteomes" id="UP000184073">
    <property type="component" value="Unassembled WGS sequence"/>
</dbReference>
<protein>
    <recommendedName>
        <fullName evidence="1">protein S-acyltransferase</fullName>
        <ecNumber evidence="1">2.3.1.225</ecNumber>
    </recommendedName>
</protein>
<evidence type="ECO:0000256" key="1">
    <source>
        <dbReference type="ARBA" id="ARBA00012210"/>
    </source>
</evidence>
<dbReference type="OrthoDB" id="10057496at2759"/>
<evidence type="ECO:0000256" key="4">
    <source>
        <dbReference type="PROSITE-ProRule" id="PRU00023"/>
    </source>
</evidence>
<dbReference type="PROSITE" id="PS50088">
    <property type="entry name" value="ANK_REPEAT"/>
    <property type="match status" value="1"/>
</dbReference>
<dbReference type="PROSITE" id="PS50297">
    <property type="entry name" value="ANK_REP_REGION"/>
    <property type="match status" value="1"/>
</dbReference>
<dbReference type="STRING" id="1036611.A0A1L9PZL4"/>
<name>A0A1L9PZL4_ASPVE</name>
<dbReference type="SMART" id="SM00248">
    <property type="entry name" value="ANK"/>
    <property type="match status" value="1"/>
</dbReference>
<dbReference type="InterPro" id="IPR036770">
    <property type="entry name" value="Ankyrin_rpt-contain_sf"/>
</dbReference>
<dbReference type="VEuPathDB" id="FungiDB:ASPVEDRAFT_56481"/>
<feature type="repeat" description="ANK" evidence="4">
    <location>
        <begin position="109"/>
        <end position="141"/>
    </location>
</feature>
<evidence type="ECO:0000313" key="6">
    <source>
        <dbReference type="EMBL" id="OJJ06968.1"/>
    </source>
</evidence>
<dbReference type="AlphaFoldDB" id="A0A1L9PZL4"/>
<gene>
    <name evidence="6" type="ORF">ASPVEDRAFT_56481</name>
</gene>
<dbReference type="Pfam" id="PF12796">
    <property type="entry name" value="Ank_2"/>
    <property type="match status" value="1"/>
</dbReference>
<dbReference type="Gene3D" id="1.25.40.20">
    <property type="entry name" value="Ankyrin repeat-containing domain"/>
    <property type="match status" value="1"/>
</dbReference>
<dbReference type="GO" id="GO:0019706">
    <property type="term" value="F:protein-cysteine S-palmitoyltransferase activity"/>
    <property type="evidence" value="ECO:0007669"/>
    <property type="project" value="UniProtKB-EC"/>
</dbReference>
<sequence>MPLVTLTPDEVDDLIYSARVGDAEAVEADLATLSSTYNVKQSVIIASAIDTAPEEEGGSGCCLLHYPAANGNADILKNLTTTLVSALSPTEQALTTDEVKAVVNRRNHSGNTPLHWAALNTHLECVKLLVDAGADVSIKNEAGLDAIFLAERTDWKTQDETSQSQSQPESEEVDEAEVGADAGAGDAGPVSKGRQVVEWLLEFGNPADTAEATGTEES</sequence>
<keyword evidence="2" id="KW-0677">Repeat</keyword>
<evidence type="ECO:0000313" key="7">
    <source>
        <dbReference type="Proteomes" id="UP000184073"/>
    </source>
</evidence>
<feature type="compositionally biased region" description="Low complexity" evidence="5">
    <location>
        <begin position="179"/>
        <end position="188"/>
    </location>
</feature>
<dbReference type="PANTHER" id="PTHR24161">
    <property type="entry name" value="ANK_REP_REGION DOMAIN-CONTAINING PROTEIN-RELATED"/>
    <property type="match status" value="1"/>
</dbReference>